<keyword evidence="2" id="KW-0501">Molybdenum cofactor biosynthesis</keyword>
<dbReference type="GeneID" id="8770328"/>
<dbReference type="PIRSF" id="PIRSF015626">
    <property type="entry name" value="FdhD"/>
    <property type="match status" value="1"/>
</dbReference>
<proteinExistence type="predicted"/>
<dbReference type="STRING" id="634498.mru_0681"/>
<gene>
    <name evidence="3" type="primary">fdhD1</name>
    <name evidence="3" type="ordered locus">mru_0681</name>
</gene>
<dbReference type="PATRIC" id="fig|634498.28.peg.683"/>
<dbReference type="Gene3D" id="3.10.20.10">
    <property type="match status" value="1"/>
</dbReference>
<dbReference type="AlphaFoldDB" id="D3E1X1"/>
<evidence type="ECO:0000313" key="3">
    <source>
        <dbReference type="EMBL" id="ADC46532.1"/>
    </source>
</evidence>
<dbReference type="Gene3D" id="3.40.140.10">
    <property type="entry name" value="Cytidine Deaminase, domain 2"/>
    <property type="match status" value="1"/>
</dbReference>
<dbReference type="RefSeq" id="WP_012955483.1">
    <property type="nucleotide sequence ID" value="NC_013790.1"/>
</dbReference>
<evidence type="ECO:0000256" key="1">
    <source>
        <dbReference type="ARBA" id="ARBA00022490"/>
    </source>
</evidence>
<dbReference type="OrthoDB" id="57189at2157"/>
<name>D3E1X1_METRM</name>
<dbReference type="EMBL" id="CP001719">
    <property type="protein sequence ID" value="ADC46532.1"/>
    <property type="molecule type" value="Genomic_DNA"/>
</dbReference>
<dbReference type="InterPro" id="IPR003786">
    <property type="entry name" value="FdhD"/>
</dbReference>
<dbReference type="PANTHER" id="PTHR30592:SF1">
    <property type="entry name" value="SULFUR CARRIER PROTEIN FDHD"/>
    <property type="match status" value="1"/>
</dbReference>
<protein>
    <submittedName>
        <fullName evidence="3">Formate dehydrogenase accessory protein FdhD1</fullName>
    </submittedName>
</protein>
<dbReference type="InterPro" id="IPR016193">
    <property type="entry name" value="Cytidine_deaminase-like"/>
</dbReference>
<dbReference type="Proteomes" id="UP000008680">
    <property type="component" value="Chromosome"/>
</dbReference>
<dbReference type="NCBIfam" id="TIGR00129">
    <property type="entry name" value="fdhD_narQ"/>
    <property type="match status" value="1"/>
</dbReference>
<dbReference type="PANTHER" id="PTHR30592">
    <property type="entry name" value="FORMATE DEHYDROGENASE"/>
    <property type="match status" value="1"/>
</dbReference>
<keyword evidence="1" id="KW-0963">Cytoplasm</keyword>
<evidence type="ECO:0000256" key="2">
    <source>
        <dbReference type="ARBA" id="ARBA00023150"/>
    </source>
</evidence>
<keyword evidence="4" id="KW-1185">Reference proteome</keyword>
<dbReference type="HOGENOM" id="CLU_056887_4_2_2"/>
<reference evidence="3 4" key="1">
    <citation type="journal article" date="2010" name="PLoS ONE">
        <title>The genome sequence of the rumen methanogen Methanobrevibacter ruminantium reveals new possibilities for controlling ruminant methane emissions.</title>
        <authorList>
            <person name="Leahy S.C."/>
            <person name="Kelly W.J."/>
            <person name="Altermann E."/>
            <person name="Ronimus R.S."/>
            <person name="Yeoman C.J."/>
            <person name="Pacheco D.M."/>
            <person name="Li D."/>
            <person name="Kong Z."/>
            <person name="McTavish S."/>
            <person name="Sang C."/>
            <person name="Lambie S.C."/>
            <person name="Janssen P.H."/>
            <person name="Dey D."/>
            <person name="Attwood G.T."/>
        </authorList>
    </citation>
    <scope>NUCLEOTIDE SEQUENCE [LARGE SCALE GENOMIC DNA]</scope>
    <source>
        <strain evidence="4">ATCC 35063 / DSM 1093 / JCM 13430 / OCM 146 / M1</strain>
    </source>
</reference>
<dbReference type="KEGG" id="mru:mru_0681"/>
<dbReference type="eggNOG" id="arCOG04358">
    <property type="taxonomic scope" value="Archaea"/>
</dbReference>
<evidence type="ECO:0000313" key="4">
    <source>
        <dbReference type="Proteomes" id="UP000008680"/>
    </source>
</evidence>
<dbReference type="GO" id="GO:0006777">
    <property type="term" value="P:Mo-molybdopterin cofactor biosynthetic process"/>
    <property type="evidence" value="ECO:0007669"/>
    <property type="project" value="UniProtKB-KW"/>
</dbReference>
<accession>D3E1X1</accession>
<sequence>MDYLKKIPAIRWKDGKYEEVEEKTVSDENIYFYIDLLPPRKFSTYPADLEDFGVGYCLGDGLVNSYDDILSIDIDGKHITIKTKFNHGADEDNKEADEEKPDVDADVLGYQSVMSDSAGGWRSELKKIEPIESDLVVNASEIIENMKRLTAKAEIWQATGSVHVAQLVYGDKFITREDVSRHVAVDKVIGAAAKAGFDLSKCYVTYSGRMPADMVIKMVRVGVPILVSNAAPAGSGYEVAVKGNITLVGFVRSNRFNVYASTSRIDLDK</sequence>
<organism evidence="3 4">
    <name type="scientific">Methanobrevibacter ruminantium (strain ATCC 35063 / DSM 1093 / JCM 13430 / OCM 146 / M1)</name>
    <name type="common">Methanobacterium ruminantium</name>
    <dbReference type="NCBI Taxonomy" id="634498"/>
    <lineage>
        <taxon>Archaea</taxon>
        <taxon>Methanobacteriati</taxon>
        <taxon>Methanobacteriota</taxon>
        <taxon>Methanomada group</taxon>
        <taxon>Methanobacteria</taxon>
        <taxon>Methanobacteriales</taxon>
        <taxon>Methanobacteriaceae</taxon>
        <taxon>Methanobrevibacter</taxon>
    </lineage>
</organism>
<dbReference type="SUPFAM" id="SSF53927">
    <property type="entry name" value="Cytidine deaminase-like"/>
    <property type="match status" value="1"/>
</dbReference>
<dbReference type="GO" id="GO:0016783">
    <property type="term" value="F:sulfurtransferase activity"/>
    <property type="evidence" value="ECO:0007669"/>
    <property type="project" value="InterPro"/>
</dbReference>
<dbReference type="Pfam" id="PF02634">
    <property type="entry name" value="FdhD-NarQ"/>
    <property type="match status" value="1"/>
</dbReference>